<evidence type="ECO:0000256" key="10">
    <source>
        <dbReference type="ARBA" id="ARBA00023136"/>
    </source>
</evidence>
<evidence type="ECO:0000256" key="12">
    <source>
        <dbReference type="SAM" id="Phobius"/>
    </source>
</evidence>
<evidence type="ECO:0000256" key="11">
    <source>
        <dbReference type="SAM" id="Coils"/>
    </source>
</evidence>
<dbReference type="SUPFAM" id="SSF55874">
    <property type="entry name" value="ATPase domain of HSP90 chaperone/DNA topoisomerase II/histidine kinase"/>
    <property type="match status" value="1"/>
</dbReference>
<evidence type="ECO:0000256" key="4">
    <source>
        <dbReference type="ARBA" id="ARBA00022553"/>
    </source>
</evidence>
<evidence type="ECO:0000256" key="8">
    <source>
        <dbReference type="ARBA" id="ARBA00022989"/>
    </source>
</evidence>
<dbReference type="SUPFAM" id="SSF158472">
    <property type="entry name" value="HAMP domain-like"/>
    <property type="match status" value="1"/>
</dbReference>
<keyword evidence="10 12" id="KW-0472">Membrane</keyword>
<organism evidence="15 16">
    <name type="scientific">Pyrinomonas methylaliphatogenes</name>
    <dbReference type="NCBI Taxonomy" id="454194"/>
    <lineage>
        <taxon>Bacteria</taxon>
        <taxon>Pseudomonadati</taxon>
        <taxon>Acidobacteriota</taxon>
        <taxon>Blastocatellia</taxon>
        <taxon>Blastocatellales</taxon>
        <taxon>Pyrinomonadaceae</taxon>
        <taxon>Pyrinomonas</taxon>
    </lineage>
</organism>
<dbReference type="Gene3D" id="3.30.565.10">
    <property type="entry name" value="Histidine kinase-like ATPase, C-terminal domain"/>
    <property type="match status" value="1"/>
</dbReference>
<dbReference type="Pfam" id="PF00672">
    <property type="entry name" value="HAMP"/>
    <property type="match status" value="1"/>
</dbReference>
<keyword evidence="6 12" id="KW-0812">Transmembrane</keyword>
<gene>
    <name evidence="15" type="ORF">PYK22_00234</name>
</gene>
<dbReference type="PRINTS" id="PR00344">
    <property type="entry name" value="BCTRLSENSOR"/>
</dbReference>
<keyword evidence="16" id="KW-1185">Reference proteome</keyword>
<dbReference type="SUPFAM" id="SSF47384">
    <property type="entry name" value="Homodimeric domain of signal transducing histidine kinase"/>
    <property type="match status" value="1"/>
</dbReference>
<keyword evidence="4" id="KW-0597">Phosphoprotein</keyword>
<keyword evidence="9" id="KW-0902">Two-component regulatory system</keyword>
<evidence type="ECO:0000256" key="9">
    <source>
        <dbReference type="ARBA" id="ARBA00023012"/>
    </source>
</evidence>
<dbReference type="FunFam" id="3.30.565.10:FF:000006">
    <property type="entry name" value="Sensor histidine kinase WalK"/>
    <property type="match status" value="1"/>
</dbReference>
<dbReference type="Proteomes" id="UP000031518">
    <property type="component" value="Unassembled WGS sequence"/>
</dbReference>
<keyword evidence="8 12" id="KW-1133">Transmembrane helix</keyword>
<dbReference type="Pfam" id="PF02518">
    <property type="entry name" value="HATPase_c"/>
    <property type="match status" value="1"/>
</dbReference>
<proteinExistence type="predicted"/>
<comment type="catalytic activity">
    <reaction evidence="1">
        <text>ATP + protein L-histidine = ADP + protein N-phospho-L-histidine.</text>
        <dbReference type="EC" id="2.7.13.3"/>
    </reaction>
</comment>
<evidence type="ECO:0000256" key="7">
    <source>
        <dbReference type="ARBA" id="ARBA00022777"/>
    </source>
</evidence>
<evidence type="ECO:0000256" key="5">
    <source>
        <dbReference type="ARBA" id="ARBA00022679"/>
    </source>
</evidence>
<evidence type="ECO:0000256" key="1">
    <source>
        <dbReference type="ARBA" id="ARBA00000085"/>
    </source>
</evidence>
<dbReference type="RefSeq" id="WP_060635197.1">
    <property type="nucleotide sequence ID" value="NZ_CBXV010000001.1"/>
</dbReference>
<feature type="transmembrane region" description="Helical" evidence="12">
    <location>
        <begin position="27"/>
        <end position="49"/>
    </location>
</feature>
<dbReference type="PROSITE" id="PS50109">
    <property type="entry name" value="HIS_KIN"/>
    <property type="match status" value="1"/>
</dbReference>
<keyword evidence="5" id="KW-0808">Transferase</keyword>
<dbReference type="InterPro" id="IPR003594">
    <property type="entry name" value="HATPase_dom"/>
</dbReference>
<dbReference type="PROSITE" id="PS50885">
    <property type="entry name" value="HAMP"/>
    <property type="match status" value="1"/>
</dbReference>
<dbReference type="GO" id="GO:0000155">
    <property type="term" value="F:phosphorelay sensor kinase activity"/>
    <property type="evidence" value="ECO:0007669"/>
    <property type="project" value="InterPro"/>
</dbReference>
<dbReference type="CDD" id="cd00082">
    <property type="entry name" value="HisKA"/>
    <property type="match status" value="1"/>
</dbReference>
<dbReference type="PANTHER" id="PTHR45436:SF15">
    <property type="entry name" value="SENSOR HISTIDINE KINASE CUSS"/>
    <property type="match status" value="1"/>
</dbReference>
<feature type="domain" description="Histidine kinase" evidence="13">
    <location>
        <begin position="271"/>
        <end position="493"/>
    </location>
</feature>
<feature type="domain" description="HAMP" evidence="14">
    <location>
        <begin position="210"/>
        <end position="263"/>
    </location>
</feature>
<evidence type="ECO:0000256" key="3">
    <source>
        <dbReference type="ARBA" id="ARBA00012438"/>
    </source>
</evidence>
<accession>A0A0B6WT98</accession>
<evidence type="ECO:0000256" key="2">
    <source>
        <dbReference type="ARBA" id="ARBA00004141"/>
    </source>
</evidence>
<dbReference type="InterPro" id="IPR005467">
    <property type="entry name" value="His_kinase_dom"/>
</dbReference>
<dbReference type="Pfam" id="PF00512">
    <property type="entry name" value="HisKA"/>
    <property type="match status" value="1"/>
</dbReference>
<evidence type="ECO:0000313" key="15">
    <source>
        <dbReference type="EMBL" id="CDM64241.1"/>
    </source>
</evidence>
<keyword evidence="7 15" id="KW-0418">Kinase</keyword>
<dbReference type="InterPro" id="IPR004358">
    <property type="entry name" value="Sig_transdc_His_kin-like_C"/>
</dbReference>
<reference evidence="15 16" key="1">
    <citation type="submission" date="2013-12" db="EMBL/GenBank/DDBJ databases">
        <authorList>
            <person name="Stott M."/>
        </authorList>
    </citation>
    <scope>NUCLEOTIDE SEQUENCE [LARGE SCALE GENOMIC DNA]</scope>
    <source>
        <strain evidence="15 16">K22</strain>
    </source>
</reference>
<dbReference type="InterPro" id="IPR050428">
    <property type="entry name" value="TCS_sensor_his_kinase"/>
</dbReference>
<name>A0A0B6WT98_9BACT</name>
<dbReference type="SMART" id="SM00304">
    <property type="entry name" value="HAMP"/>
    <property type="match status" value="1"/>
</dbReference>
<keyword evidence="11" id="KW-0175">Coiled coil</keyword>
<dbReference type="InterPro" id="IPR003660">
    <property type="entry name" value="HAMP_dom"/>
</dbReference>
<dbReference type="Gene3D" id="6.10.340.10">
    <property type="match status" value="1"/>
</dbReference>
<evidence type="ECO:0000259" key="14">
    <source>
        <dbReference type="PROSITE" id="PS50885"/>
    </source>
</evidence>
<dbReference type="InterPro" id="IPR036890">
    <property type="entry name" value="HATPase_C_sf"/>
</dbReference>
<dbReference type="InterPro" id="IPR003661">
    <property type="entry name" value="HisK_dim/P_dom"/>
</dbReference>
<dbReference type="Gene3D" id="1.10.287.130">
    <property type="match status" value="1"/>
</dbReference>
<feature type="coiled-coil region" evidence="11">
    <location>
        <begin position="49"/>
        <end position="77"/>
    </location>
</feature>
<dbReference type="SMART" id="SM00388">
    <property type="entry name" value="HisKA"/>
    <property type="match status" value="1"/>
</dbReference>
<dbReference type="InterPro" id="IPR036097">
    <property type="entry name" value="HisK_dim/P_sf"/>
</dbReference>
<dbReference type="PANTHER" id="PTHR45436">
    <property type="entry name" value="SENSOR HISTIDINE KINASE YKOH"/>
    <property type="match status" value="1"/>
</dbReference>
<dbReference type="SMART" id="SM00387">
    <property type="entry name" value="HATPase_c"/>
    <property type="match status" value="1"/>
</dbReference>
<sequence length="503" mass="55823">MKASCARLFAEWLTKGRRMSVRARLTLWYSIILALTLLAFASSAFLLFINSSDAQIDKLLAEAASALEREINNAQTESNAGSDAELVAREASDFQMENYRLFVYDANARLIFAPNSQLPWASRERLTRKVESLLARASRDGKAYASLRLGGEEWRAFARTLKFRGQTYEVLALRSLHDRHETLQRLRLVFLAAIPLSLLLAGFGGYFLARRSLAPVSEMSARAASISAANLDERLPIINEHDELGQLAAVINGLLARLQTSFEQQRRFMADASHELRTPVAIICGEAEVALSRGDRSSEELRESLEIVYDEGRRMARIVEDLLLLARADAGQYPLAPTNFYLDELLEEVVHAMRTLAAHRGVKLCAEYDRELIFNGDENLIRRMLINLLDNAIKYTKRASAVRAICKRDSTHYVITISDAGPGIPPEAQSRIFERFWRLDPARSRSEMAGAGSGAGLGLSIAAWIAAVHGGKIELVRSDETGSTFAARLPLRSELAAQNQVAG</sequence>
<dbReference type="FunFam" id="1.10.287.130:FF:000001">
    <property type="entry name" value="Two-component sensor histidine kinase"/>
    <property type="match status" value="1"/>
</dbReference>
<dbReference type="EMBL" id="CBXV010000001">
    <property type="protein sequence ID" value="CDM64241.1"/>
    <property type="molecule type" value="Genomic_DNA"/>
</dbReference>
<dbReference type="STRING" id="454194.PYK22_00234"/>
<reference evidence="15 16" key="2">
    <citation type="submission" date="2015-01" db="EMBL/GenBank/DDBJ databases">
        <title>Complete genome sequence of Pyrinomonas methylaliphatogenes type strain K22T.</title>
        <authorList>
            <person name="Lee K.C.Y."/>
            <person name="Power J.F."/>
            <person name="Dunfield P.F."/>
            <person name="Morgan X.C."/>
            <person name="Huttenhower C."/>
            <person name="Stott M.B."/>
        </authorList>
    </citation>
    <scope>NUCLEOTIDE SEQUENCE [LARGE SCALE GENOMIC DNA]</scope>
    <source>
        <strain evidence="15 16">K22</strain>
    </source>
</reference>
<dbReference type="CDD" id="cd00075">
    <property type="entry name" value="HATPase"/>
    <property type="match status" value="1"/>
</dbReference>
<dbReference type="GO" id="GO:0005886">
    <property type="term" value="C:plasma membrane"/>
    <property type="evidence" value="ECO:0007669"/>
    <property type="project" value="TreeGrafter"/>
</dbReference>
<evidence type="ECO:0000259" key="13">
    <source>
        <dbReference type="PROSITE" id="PS50109"/>
    </source>
</evidence>
<dbReference type="EC" id="2.7.13.3" evidence="3"/>
<evidence type="ECO:0000313" key="16">
    <source>
        <dbReference type="Proteomes" id="UP000031518"/>
    </source>
</evidence>
<comment type="subcellular location">
    <subcellularLocation>
        <location evidence="2">Membrane</location>
        <topology evidence="2">Multi-pass membrane protein</topology>
    </subcellularLocation>
</comment>
<protein>
    <recommendedName>
        <fullName evidence="3">histidine kinase</fullName>
        <ecNumber evidence="3">2.7.13.3</ecNumber>
    </recommendedName>
</protein>
<dbReference type="AlphaFoldDB" id="A0A0B6WT98"/>
<feature type="transmembrane region" description="Helical" evidence="12">
    <location>
        <begin position="188"/>
        <end position="209"/>
    </location>
</feature>
<evidence type="ECO:0000256" key="6">
    <source>
        <dbReference type="ARBA" id="ARBA00022692"/>
    </source>
</evidence>